<evidence type="ECO:0000256" key="7">
    <source>
        <dbReference type="ARBA" id="ARBA00038897"/>
    </source>
</evidence>
<comment type="similarity">
    <text evidence="2">Belongs to the FAD-binding oxidoreductase/transferase type 4 family.</text>
</comment>
<proteinExistence type="inferred from homology"/>
<evidence type="ECO:0000259" key="8">
    <source>
        <dbReference type="PROSITE" id="PS51387"/>
    </source>
</evidence>
<dbReference type="FunFam" id="1.10.45.10:FF:000001">
    <property type="entry name" value="D-lactate dehydrogenase mitochondrial"/>
    <property type="match status" value="1"/>
</dbReference>
<evidence type="ECO:0000256" key="1">
    <source>
        <dbReference type="ARBA" id="ARBA00001974"/>
    </source>
</evidence>
<dbReference type="SUPFAM" id="SSF55103">
    <property type="entry name" value="FAD-linked oxidases, C-terminal domain"/>
    <property type="match status" value="1"/>
</dbReference>
<keyword evidence="3" id="KW-0285">Flavoprotein</keyword>
<organism evidence="9 10">
    <name type="scientific">Rhodobaculum claviforme</name>
    <dbReference type="NCBI Taxonomy" id="1549854"/>
    <lineage>
        <taxon>Bacteria</taxon>
        <taxon>Pseudomonadati</taxon>
        <taxon>Pseudomonadota</taxon>
        <taxon>Alphaproteobacteria</taxon>
        <taxon>Rhodobacterales</taxon>
        <taxon>Paracoccaceae</taxon>
        <taxon>Rhodobaculum</taxon>
    </lineage>
</organism>
<dbReference type="PANTHER" id="PTHR11748:SF111">
    <property type="entry name" value="D-LACTATE DEHYDROGENASE, MITOCHONDRIAL-RELATED"/>
    <property type="match status" value="1"/>
</dbReference>
<evidence type="ECO:0000256" key="5">
    <source>
        <dbReference type="ARBA" id="ARBA00022946"/>
    </source>
</evidence>
<name>A0A934TMV9_9RHOB</name>
<sequence length="464" mass="47911">MSVAAPPTATAAAIDALAALLGPRLSRSPSDLALHGASETHFAPAPPDAVAYPHSTDEVARIMAICARHHVPVTGWGTGTSLEGHALAIHGGVTVDFSRMDRVLEVAAEDMLAVVQPGVTREALNTELRATGLFFPVDPGANASLGGMAATRASGTTAVRYGTMRDNVLALEVVLADGRVIRTGSRAPKSSAGYDLTALMVGSEGTLGLITELTLRLRGQPEAVSAAICAFPAMGPAVEAVIATIQSGIPMARIEFVDAATAAAFNAASGAGMADCPHLMVEFHGSPASVAEQSERFGEIVADLGGADFRWATRPEDRTALWKMRHNAFYSCKALYPDRPPIVTDVCVPISRLAQAVDETVAEIAASGIPGPIVGHVGDGNFHAMLMPRPDCAEDLATARRLASAMSERALRLGGTVTGEHGIGIGKRAYMAAEHGAGWDVMGALKVALDPAGLLNPGKLVAGD</sequence>
<dbReference type="RefSeq" id="WP_201158168.1">
    <property type="nucleotide sequence ID" value="NZ_NHSD01000302.1"/>
</dbReference>
<dbReference type="InterPro" id="IPR016169">
    <property type="entry name" value="FAD-bd_PCMH_sub2"/>
</dbReference>
<dbReference type="InterPro" id="IPR004113">
    <property type="entry name" value="FAD-bd_oxidored_4_C"/>
</dbReference>
<dbReference type="FunFam" id="3.30.465.10:FF:000016">
    <property type="entry name" value="probable D-lactate dehydrogenase, mitochondrial"/>
    <property type="match status" value="1"/>
</dbReference>
<dbReference type="InterPro" id="IPR016171">
    <property type="entry name" value="Vanillyl_alc_oxidase_C-sub2"/>
</dbReference>
<keyword evidence="6" id="KW-0560">Oxidoreductase</keyword>
<dbReference type="Pfam" id="PF02913">
    <property type="entry name" value="FAD-oxidase_C"/>
    <property type="match status" value="1"/>
</dbReference>
<comment type="cofactor">
    <cofactor evidence="1">
        <name>FAD</name>
        <dbReference type="ChEBI" id="CHEBI:57692"/>
    </cofactor>
</comment>
<keyword evidence="5" id="KW-0809">Transit peptide</keyword>
<dbReference type="Gene3D" id="1.10.45.10">
    <property type="entry name" value="Vanillyl-alcohol Oxidase, Chain A, domain 4"/>
    <property type="match status" value="1"/>
</dbReference>
<dbReference type="InterPro" id="IPR016164">
    <property type="entry name" value="FAD-linked_Oxase-like_C"/>
</dbReference>
<keyword evidence="10" id="KW-1185">Reference proteome</keyword>
<evidence type="ECO:0000256" key="2">
    <source>
        <dbReference type="ARBA" id="ARBA00008000"/>
    </source>
</evidence>
<reference evidence="9" key="2">
    <citation type="journal article" date="2020" name="Microorganisms">
        <title>Osmotic Adaptation and Compatible Solute Biosynthesis of Phototrophic Bacteria as Revealed from Genome Analyses.</title>
        <authorList>
            <person name="Imhoff J.F."/>
            <person name="Rahn T."/>
            <person name="Kunzel S."/>
            <person name="Keller A."/>
            <person name="Neulinger S.C."/>
        </authorList>
    </citation>
    <scope>NUCLEOTIDE SEQUENCE</scope>
    <source>
        <strain evidence="9">LMG 28126</strain>
    </source>
</reference>
<keyword evidence="4" id="KW-0274">FAD</keyword>
<evidence type="ECO:0000313" key="9">
    <source>
        <dbReference type="EMBL" id="MBK5928406.1"/>
    </source>
</evidence>
<dbReference type="InterPro" id="IPR016166">
    <property type="entry name" value="FAD-bd_PCMH"/>
</dbReference>
<dbReference type="FunFam" id="3.30.70.2740:FF:000001">
    <property type="entry name" value="D-lactate dehydrogenase mitochondrial"/>
    <property type="match status" value="1"/>
</dbReference>
<protein>
    <recommendedName>
        <fullName evidence="7">D-lactate dehydrogenase (cytochrome)</fullName>
        <ecNumber evidence="7">1.1.2.4</ecNumber>
    </recommendedName>
</protein>
<dbReference type="GO" id="GO:1903457">
    <property type="term" value="P:lactate catabolic process"/>
    <property type="evidence" value="ECO:0007669"/>
    <property type="project" value="TreeGrafter"/>
</dbReference>
<dbReference type="SUPFAM" id="SSF56176">
    <property type="entry name" value="FAD-binding/transporter-associated domain-like"/>
    <property type="match status" value="1"/>
</dbReference>
<dbReference type="Gene3D" id="3.30.70.2740">
    <property type="match status" value="1"/>
</dbReference>
<feature type="domain" description="FAD-binding PCMH-type" evidence="8">
    <location>
        <begin position="42"/>
        <end position="220"/>
    </location>
</feature>
<dbReference type="InterPro" id="IPR006094">
    <property type="entry name" value="Oxid_FAD_bind_N"/>
</dbReference>
<accession>A0A934TMV9</accession>
<gene>
    <name evidence="9" type="ORF">CCR87_13870</name>
</gene>
<dbReference type="PANTHER" id="PTHR11748">
    <property type="entry name" value="D-LACTATE DEHYDROGENASE"/>
    <property type="match status" value="1"/>
</dbReference>
<dbReference type="GO" id="GO:0004458">
    <property type="term" value="F:D-lactate dehydrogenase (cytochrome) activity"/>
    <property type="evidence" value="ECO:0007669"/>
    <property type="project" value="UniProtKB-EC"/>
</dbReference>
<dbReference type="Proteomes" id="UP000706333">
    <property type="component" value="Unassembled WGS sequence"/>
</dbReference>
<comment type="caution">
    <text evidence="9">The sequence shown here is derived from an EMBL/GenBank/DDBJ whole genome shotgun (WGS) entry which is preliminary data.</text>
</comment>
<evidence type="ECO:0000313" key="10">
    <source>
        <dbReference type="Proteomes" id="UP000706333"/>
    </source>
</evidence>
<dbReference type="Gene3D" id="3.30.465.10">
    <property type="match status" value="1"/>
</dbReference>
<evidence type="ECO:0000256" key="4">
    <source>
        <dbReference type="ARBA" id="ARBA00022827"/>
    </source>
</evidence>
<dbReference type="Pfam" id="PF01565">
    <property type="entry name" value="FAD_binding_4"/>
    <property type="match status" value="1"/>
</dbReference>
<dbReference type="PROSITE" id="PS51387">
    <property type="entry name" value="FAD_PCMH"/>
    <property type="match status" value="1"/>
</dbReference>
<dbReference type="InterPro" id="IPR036318">
    <property type="entry name" value="FAD-bd_PCMH-like_sf"/>
</dbReference>
<dbReference type="EC" id="1.1.2.4" evidence="7"/>
<dbReference type="AlphaFoldDB" id="A0A934TMV9"/>
<reference evidence="9" key="1">
    <citation type="submission" date="2017-05" db="EMBL/GenBank/DDBJ databases">
        <authorList>
            <person name="Imhoff J.F."/>
            <person name="Rahn T."/>
            <person name="Kuenzel S."/>
            <person name="Neulinger S.C."/>
        </authorList>
    </citation>
    <scope>NUCLEOTIDE SEQUENCE</scope>
    <source>
        <strain evidence="9">LMG 28126</strain>
    </source>
</reference>
<dbReference type="EMBL" id="NHSD01000302">
    <property type="protein sequence ID" value="MBK5928406.1"/>
    <property type="molecule type" value="Genomic_DNA"/>
</dbReference>
<evidence type="ECO:0000256" key="3">
    <source>
        <dbReference type="ARBA" id="ARBA00022630"/>
    </source>
</evidence>
<dbReference type="GO" id="GO:0071949">
    <property type="term" value="F:FAD binding"/>
    <property type="evidence" value="ECO:0007669"/>
    <property type="project" value="InterPro"/>
</dbReference>
<evidence type="ECO:0000256" key="6">
    <source>
        <dbReference type="ARBA" id="ARBA00023002"/>
    </source>
</evidence>
<dbReference type="GO" id="GO:0008720">
    <property type="term" value="F:D-lactate dehydrogenase (NAD+) activity"/>
    <property type="evidence" value="ECO:0007669"/>
    <property type="project" value="TreeGrafter"/>
</dbReference>